<keyword evidence="5" id="KW-1185">Reference proteome</keyword>
<evidence type="ECO:0000256" key="2">
    <source>
        <dbReference type="SAM" id="Phobius"/>
    </source>
</evidence>
<dbReference type="RefSeq" id="WP_189190758.1">
    <property type="nucleotide sequence ID" value="NZ_BMMM01000018.1"/>
</dbReference>
<evidence type="ECO:0000256" key="1">
    <source>
        <dbReference type="SAM" id="MobiDB-lite"/>
    </source>
</evidence>
<feature type="region of interest" description="Disordered" evidence="1">
    <location>
        <begin position="426"/>
        <end position="445"/>
    </location>
</feature>
<keyword evidence="2" id="KW-1133">Transmembrane helix</keyword>
<name>A0A918D8G3_9ACTN</name>
<feature type="transmembrane region" description="Helical" evidence="2">
    <location>
        <begin position="234"/>
        <end position="258"/>
    </location>
</feature>
<gene>
    <name evidence="4" type="ORF">GCM10011579_077220</name>
</gene>
<dbReference type="EMBL" id="BMMM01000018">
    <property type="protein sequence ID" value="GGN85952.1"/>
    <property type="molecule type" value="Genomic_DNA"/>
</dbReference>
<dbReference type="AlphaFoldDB" id="A0A918D8G3"/>
<comment type="caution">
    <text evidence="4">The sequence shown here is derived from an EMBL/GenBank/DDBJ whole genome shotgun (WGS) entry which is preliminary data.</text>
</comment>
<sequence>MGVTRALLALFALSALFATATPANAAGSPTPSTQAAYFAAHLRTNPVYVTDQLPREIPRSQAPAFAELAKRTGIPTYVLVLPEQDPGGKGLLGAVHDRLGRDGLYVLVDTSGVTDAVAYGVRAPADDAATVALYELPYDAGPLRSFERFVDVVAQGSEKAAERAEAAREKYGEGNAEPDRMYIDRTDRKNQSFLTGVLLVGLPLLILLLVTYVRRWRHVLLKATGQAKPDRRRAPEWLASVLALVTAAAIVLTTAFAFDQAESSAAAPPTAADLSSRVERVAAGLKQDSVYMDPESPRVLDSPQLSRLHQRMREFARTDGRGPVYVLLVPQLSVDESAGRPEAFADAVHAELGKDGEGSNDREEGLYVVADTLRGDINVLNYGLRLDSGRLSFDLPESIGFGDETAREADDHLLGERLDDLMTFLDKSPRTDEPSTTSDLSTKAEPIEDNALPPLFSGDFWPGLLVGGLGALLVLGLVTGVLGIVGSVLRRRHPVPSGSKSAYLQEPTDPSVSYLRTTAYDELGALSEEFLDSDDADAGNLTSRVRVWDSFDAAMLLVDGDRDRLTETSHADDADDADGADAPDIDPVTLVTVIVLARAGRAALRNEAYDLCCALNPLHGPAVTRHPVRVSAEDRRRRRLPVCDACRATAIREPGAVHTLLMTLPAQDASADGRGRVPYDVLESPLSAAPDGIPRLIDAVRELAGVE</sequence>
<keyword evidence="2" id="KW-0472">Membrane</keyword>
<dbReference type="Proteomes" id="UP000600365">
    <property type="component" value="Unassembled WGS sequence"/>
</dbReference>
<organism evidence="4 5">
    <name type="scientific">Streptomyces albiflavescens</name>
    <dbReference type="NCBI Taxonomy" id="1623582"/>
    <lineage>
        <taxon>Bacteria</taxon>
        <taxon>Bacillati</taxon>
        <taxon>Actinomycetota</taxon>
        <taxon>Actinomycetes</taxon>
        <taxon>Kitasatosporales</taxon>
        <taxon>Streptomycetaceae</taxon>
        <taxon>Streptomyces</taxon>
    </lineage>
</organism>
<accession>A0A918D8G3</accession>
<evidence type="ECO:0000256" key="3">
    <source>
        <dbReference type="SAM" id="SignalP"/>
    </source>
</evidence>
<feature type="transmembrane region" description="Helical" evidence="2">
    <location>
        <begin position="193"/>
        <end position="213"/>
    </location>
</feature>
<proteinExistence type="predicted"/>
<keyword evidence="2" id="KW-0812">Transmembrane</keyword>
<feature type="transmembrane region" description="Helical" evidence="2">
    <location>
        <begin position="460"/>
        <end position="485"/>
    </location>
</feature>
<feature type="chain" id="PRO_5036698685" description="TPM domain-containing protein" evidence="3">
    <location>
        <begin position="26"/>
        <end position="707"/>
    </location>
</feature>
<protein>
    <recommendedName>
        <fullName evidence="6">TPM domain-containing protein</fullName>
    </recommendedName>
</protein>
<evidence type="ECO:0000313" key="4">
    <source>
        <dbReference type="EMBL" id="GGN85952.1"/>
    </source>
</evidence>
<feature type="signal peptide" evidence="3">
    <location>
        <begin position="1"/>
        <end position="25"/>
    </location>
</feature>
<evidence type="ECO:0008006" key="6">
    <source>
        <dbReference type="Google" id="ProtNLM"/>
    </source>
</evidence>
<keyword evidence="3" id="KW-0732">Signal</keyword>
<reference evidence="4 5" key="1">
    <citation type="journal article" date="2014" name="Int. J. Syst. Evol. Microbiol.">
        <title>Complete genome sequence of Corynebacterium casei LMG S-19264T (=DSM 44701T), isolated from a smear-ripened cheese.</title>
        <authorList>
            <consortium name="US DOE Joint Genome Institute (JGI-PGF)"/>
            <person name="Walter F."/>
            <person name="Albersmeier A."/>
            <person name="Kalinowski J."/>
            <person name="Ruckert C."/>
        </authorList>
    </citation>
    <scope>NUCLEOTIDE SEQUENCE [LARGE SCALE GENOMIC DNA]</scope>
    <source>
        <strain evidence="4 5">CGMCC 4.7111</strain>
    </source>
</reference>
<evidence type="ECO:0000313" key="5">
    <source>
        <dbReference type="Proteomes" id="UP000600365"/>
    </source>
</evidence>